<comment type="caution">
    <text evidence="2">The sequence shown here is derived from an EMBL/GenBank/DDBJ whole genome shotgun (WGS) entry which is preliminary data.</text>
</comment>
<keyword evidence="3" id="KW-1185">Reference proteome</keyword>
<organism evidence="2 3">
    <name type="scientific">Perkinsus chesapeaki</name>
    <name type="common">Clam parasite</name>
    <name type="synonym">Perkinsus andrewsi</name>
    <dbReference type="NCBI Taxonomy" id="330153"/>
    <lineage>
        <taxon>Eukaryota</taxon>
        <taxon>Sar</taxon>
        <taxon>Alveolata</taxon>
        <taxon>Perkinsozoa</taxon>
        <taxon>Perkinsea</taxon>
        <taxon>Perkinsida</taxon>
        <taxon>Perkinsidae</taxon>
        <taxon>Perkinsus</taxon>
    </lineage>
</organism>
<sequence length="319" mass="33713">MNGNIPDRIVGMSRLPEASTVFEPSRGAEEPASEVRLYRGDGRISRLMSFIEATHSAASTVTAVVSLSGATTQGFLLYSIHPALQWTLSMAEVGVIATAGTSVLTIIRECSGELPLVWDACMRVGSFLSPWSSLASSALLIYTVSPSLAPYYATVMAFNTGGLAFAEWARVVLRKSTDGLTRTLGTAGAWFGAISGAAFSVVLSVSVAAINTGPLSLVLYSGLCHLGWGQPTIGLAITGGMSAAGALCGGAVGVAAGSLHRYRCSTDDDEMFWRDWLTCMEHVPSPSPRTECRSFDPEIGVWWQRANDVLFELAGFAEG</sequence>
<evidence type="ECO:0000256" key="1">
    <source>
        <dbReference type="SAM" id="Phobius"/>
    </source>
</evidence>
<proteinExistence type="predicted"/>
<feature type="transmembrane region" description="Helical" evidence="1">
    <location>
        <begin position="151"/>
        <end position="169"/>
    </location>
</feature>
<evidence type="ECO:0000313" key="2">
    <source>
        <dbReference type="EMBL" id="KAF4675517.1"/>
    </source>
</evidence>
<reference evidence="2 3" key="1">
    <citation type="submission" date="2020-04" db="EMBL/GenBank/DDBJ databases">
        <title>Perkinsus chesapeaki whole genome sequence.</title>
        <authorList>
            <person name="Bogema D.R."/>
        </authorList>
    </citation>
    <scope>NUCLEOTIDE SEQUENCE [LARGE SCALE GENOMIC DNA]</scope>
    <source>
        <strain evidence="2">ATCC PRA-425</strain>
    </source>
</reference>
<dbReference type="EMBL" id="JAAPAO010000046">
    <property type="protein sequence ID" value="KAF4675517.1"/>
    <property type="molecule type" value="Genomic_DNA"/>
</dbReference>
<protein>
    <submittedName>
        <fullName evidence="2">Uncharacterized protein</fullName>
    </submittedName>
</protein>
<evidence type="ECO:0000313" key="3">
    <source>
        <dbReference type="Proteomes" id="UP000591131"/>
    </source>
</evidence>
<feature type="transmembrane region" description="Helical" evidence="1">
    <location>
        <begin position="190"/>
        <end position="213"/>
    </location>
</feature>
<dbReference type="AlphaFoldDB" id="A0A7J6MW11"/>
<feature type="transmembrane region" description="Helical" evidence="1">
    <location>
        <begin position="233"/>
        <end position="256"/>
    </location>
</feature>
<name>A0A7J6MW11_PERCH</name>
<dbReference type="OrthoDB" id="10474465at2759"/>
<dbReference type="Proteomes" id="UP000591131">
    <property type="component" value="Unassembled WGS sequence"/>
</dbReference>
<keyword evidence="1" id="KW-1133">Transmembrane helix</keyword>
<keyword evidence="1" id="KW-0472">Membrane</keyword>
<gene>
    <name evidence="2" type="ORF">FOL47_007655</name>
</gene>
<accession>A0A7J6MW11</accession>
<keyword evidence="1" id="KW-0812">Transmembrane</keyword>